<evidence type="ECO:0000259" key="2">
    <source>
        <dbReference type="Pfam" id="PF00248"/>
    </source>
</evidence>
<evidence type="ECO:0000313" key="3">
    <source>
        <dbReference type="EMBL" id="CDF82421.1"/>
    </source>
</evidence>
<dbReference type="InterPro" id="IPR036812">
    <property type="entry name" value="NAD(P)_OxRdtase_dom_sf"/>
</dbReference>
<dbReference type="OrthoDB" id="9772407at2"/>
<dbReference type="PATRIC" id="fig|1301098.3.peg.1067"/>
<dbReference type="FunFam" id="3.20.20.100:FF:000004">
    <property type="entry name" value="Oxidoreductase, aldo/keto reductase"/>
    <property type="match status" value="1"/>
</dbReference>
<evidence type="ECO:0000313" key="4">
    <source>
        <dbReference type="Proteomes" id="UP000025241"/>
    </source>
</evidence>
<dbReference type="PANTHER" id="PTHR43364:SF6">
    <property type="entry name" value="OXIDOREDUCTASE-RELATED"/>
    <property type="match status" value="1"/>
</dbReference>
<dbReference type="RefSeq" id="WP_043249609.1">
    <property type="nucleotide sequence ID" value="NZ_HG322950.1"/>
</dbReference>
<dbReference type="InterPro" id="IPR023210">
    <property type="entry name" value="NADP_OxRdtase_dom"/>
</dbReference>
<sequence>MNLRELGRSGLAIPPLVFGGNVFGWTADEATSFRLLDALHEAGLTCIDTADVYSRWVPGHAGGESETLIGKWLKKTGKRNDMILATKVGMDMGNGFKGLAPAYIEQAVERSLQRLQTDYIDLYQAHCDDTHTPLEETLDAFANLAQKGKVRVIGASNYDARRLREAKTIADQLGAPCYHSLQPNYNLYDRADYETRLEPVVQELGIGVICYYALAGGFLSGKYRSREDLDKSAARADKVKGYLNERGVTLLAALDEVAEEYDATPTQVSLAWLMARPSITAPIASASNLDQLPDLIAATRLKLSLEDIHRLDAASAY</sequence>
<dbReference type="GO" id="GO:0005829">
    <property type="term" value="C:cytosol"/>
    <property type="evidence" value="ECO:0007669"/>
    <property type="project" value="TreeGrafter"/>
</dbReference>
<dbReference type="Pfam" id="PF00248">
    <property type="entry name" value="Aldo_ket_red"/>
    <property type="match status" value="1"/>
</dbReference>
<dbReference type="EMBL" id="HG322950">
    <property type="protein sequence ID" value="CDF82421.1"/>
    <property type="molecule type" value="Genomic_DNA"/>
</dbReference>
<keyword evidence="4" id="KW-1185">Reference proteome</keyword>
<dbReference type="InterPro" id="IPR020471">
    <property type="entry name" value="AKR"/>
</dbReference>
<evidence type="ECO:0000256" key="1">
    <source>
        <dbReference type="ARBA" id="ARBA00023002"/>
    </source>
</evidence>
<dbReference type="PANTHER" id="PTHR43364">
    <property type="entry name" value="NADH-SPECIFIC METHYLGLYOXAL REDUCTASE-RELATED"/>
    <property type="match status" value="1"/>
</dbReference>
<gene>
    <name evidence="3" type="ORF">PKB_1056</name>
</gene>
<dbReference type="Gene3D" id="3.20.20.100">
    <property type="entry name" value="NADP-dependent oxidoreductase domain"/>
    <property type="match status" value="1"/>
</dbReference>
<dbReference type="PRINTS" id="PR00069">
    <property type="entry name" value="ALDKETRDTASE"/>
</dbReference>
<name>A0A024HC04_PSEKB</name>
<dbReference type="InterPro" id="IPR050523">
    <property type="entry name" value="AKR_Detox_Biosynth"/>
</dbReference>
<dbReference type="AlphaFoldDB" id="A0A024HC04"/>
<proteinExistence type="predicted"/>
<dbReference type="CDD" id="cd19081">
    <property type="entry name" value="AKR_AKR9C1"/>
    <property type="match status" value="1"/>
</dbReference>
<accession>A0A024HC04</accession>
<reference evidence="3 4" key="1">
    <citation type="submission" date="2013-03" db="EMBL/GenBank/DDBJ databases">
        <authorList>
            <person name="Linke B."/>
        </authorList>
    </citation>
    <scope>NUCLEOTIDE SEQUENCE [LARGE SCALE GENOMIC DNA]</scope>
    <source>
        <strain evidence="3 4">B13</strain>
    </source>
</reference>
<reference evidence="3 4" key="2">
    <citation type="submission" date="2014-05" db="EMBL/GenBank/DDBJ databases">
        <title>Genome sequence of the 3-chlorobenzoate degrading bacterium Pseudomonas knackmussii B13 shows multiple evidence for horizontal gene transfer.</title>
        <authorList>
            <person name="Miyazaki R."/>
            <person name="Bertelli C."/>
            <person name="Falquet L."/>
            <person name="Robinson-Rechavi M."/>
            <person name="Gharib W."/>
            <person name="Roy S."/>
            <person name="Van der Meer J.R."/>
        </authorList>
    </citation>
    <scope>NUCLEOTIDE SEQUENCE [LARGE SCALE GENOMIC DNA]</scope>
    <source>
        <strain evidence="3 4">B13</strain>
    </source>
</reference>
<dbReference type="eggNOG" id="COG0667">
    <property type="taxonomic scope" value="Bacteria"/>
</dbReference>
<dbReference type="SUPFAM" id="SSF51430">
    <property type="entry name" value="NAD(P)-linked oxidoreductase"/>
    <property type="match status" value="1"/>
</dbReference>
<dbReference type="Proteomes" id="UP000025241">
    <property type="component" value="Chromosome I"/>
</dbReference>
<keyword evidence="1" id="KW-0560">Oxidoreductase</keyword>
<organism evidence="3 4">
    <name type="scientific">Pseudomonas knackmussii (strain DSM 6978 / CCUG 54928 / LMG 23759 / B13)</name>
    <dbReference type="NCBI Taxonomy" id="1301098"/>
    <lineage>
        <taxon>Bacteria</taxon>
        <taxon>Pseudomonadati</taxon>
        <taxon>Pseudomonadota</taxon>
        <taxon>Gammaproteobacteria</taxon>
        <taxon>Pseudomonadales</taxon>
        <taxon>Pseudomonadaceae</taxon>
        <taxon>Pseudomonas</taxon>
    </lineage>
</organism>
<dbReference type="HOGENOM" id="CLU_023205_2_0_6"/>
<dbReference type="GO" id="GO:0016491">
    <property type="term" value="F:oxidoreductase activity"/>
    <property type="evidence" value="ECO:0007669"/>
    <property type="project" value="UniProtKB-KW"/>
</dbReference>
<dbReference type="STRING" id="1301098.PKB_1056"/>
<feature type="domain" description="NADP-dependent oxidoreductase" evidence="2">
    <location>
        <begin position="15"/>
        <end position="314"/>
    </location>
</feature>
<protein>
    <submittedName>
        <fullName evidence="3">Putative oxidoreductase</fullName>
    </submittedName>
</protein>
<dbReference type="KEGG" id="pkc:PKB_1056"/>